<reference evidence="17 18" key="1">
    <citation type="submission" date="2019-04" db="EMBL/GenBank/DDBJ databases">
        <title>Fungal friends and foes A comparative genomics study of 23 Aspergillus species from section Flavi.</title>
        <authorList>
            <consortium name="DOE Joint Genome Institute"/>
            <person name="Kjaerbolling I."/>
            <person name="Vesth T.C."/>
            <person name="Frisvad J.C."/>
            <person name="Nybo J.L."/>
            <person name="Theobald S."/>
            <person name="Kildgaard S."/>
            <person name="Petersen T.I."/>
            <person name="Kuo A."/>
            <person name="Sato A."/>
            <person name="Lyhne E.K."/>
            <person name="Kogle M.E."/>
            <person name="Wiebenga A."/>
            <person name="Kun R.S."/>
            <person name="Lubbers R.J."/>
            <person name="Makela M.R."/>
            <person name="Barry K."/>
            <person name="Chovatia M."/>
            <person name="Clum A."/>
            <person name="Daum C."/>
            <person name="Haridas S."/>
            <person name="He G."/>
            <person name="LaButti K."/>
            <person name="Lipzen A."/>
            <person name="Mondo S."/>
            <person name="Pangilinan J."/>
            <person name="Riley R."/>
            <person name="Salamov A."/>
            <person name="Simmons B.A."/>
            <person name="Magnuson J.K."/>
            <person name="Henrissat B."/>
            <person name="Mortensen U.H."/>
            <person name="Larsen T.O."/>
            <person name="De vries R.P."/>
            <person name="Grigoriev I.V."/>
            <person name="Machida M."/>
            <person name="Baker S.E."/>
            <person name="Andersen M.R."/>
        </authorList>
    </citation>
    <scope>NUCLEOTIDE SEQUENCE [LARGE SCALE GENOMIC DNA]</scope>
    <source>
        <strain evidence="17 18">CBS 126849</strain>
    </source>
</reference>
<keyword evidence="4" id="KW-0150">Chloroplast</keyword>
<dbReference type="GO" id="GO:0016787">
    <property type="term" value="F:hydrolase activity"/>
    <property type="evidence" value="ECO:0007669"/>
    <property type="project" value="UniProtKB-KW"/>
</dbReference>
<evidence type="ECO:0000256" key="11">
    <source>
        <dbReference type="ARBA" id="ARBA00022927"/>
    </source>
</evidence>
<keyword evidence="12" id="KW-1133">Transmembrane helix</keyword>
<evidence type="ECO:0000259" key="16">
    <source>
        <dbReference type="Pfam" id="PF01926"/>
    </source>
</evidence>
<evidence type="ECO:0000256" key="14">
    <source>
        <dbReference type="ARBA" id="ARBA00024013"/>
    </source>
</evidence>
<dbReference type="CDD" id="cd00882">
    <property type="entry name" value="Ras_like_GTPase"/>
    <property type="match status" value="1"/>
</dbReference>
<accession>A0A5N6EMN6</accession>
<dbReference type="GO" id="GO:0016020">
    <property type="term" value="C:membrane"/>
    <property type="evidence" value="ECO:0007669"/>
    <property type="project" value="UniProtKB-SubCell"/>
</dbReference>
<protein>
    <submittedName>
        <fullName evidence="17">P-loop containing nucleoside triphosphate hydrolase protein</fullName>
    </submittedName>
</protein>
<feature type="coiled-coil region" evidence="15">
    <location>
        <begin position="206"/>
        <end position="278"/>
    </location>
</feature>
<dbReference type="Gene3D" id="3.40.50.300">
    <property type="entry name" value="P-loop containing nucleotide triphosphate hydrolases"/>
    <property type="match status" value="1"/>
</dbReference>
<dbReference type="Proteomes" id="UP000326799">
    <property type="component" value="Unassembled WGS sequence"/>
</dbReference>
<organism evidence="17 18">
    <name type="scientific">Aspergillus novoparasiticus</name>
    <dbReference type="NCBI Taxonomy" id="986946"/>
    <lineage>
        <taxon>Eukaryota</taxon>
        <taxon>Fungi</taxon>
        <taxon>Dikarya</taxon>
        <taxon>Ascomycota</taxon>
        <taxon>Pezizomycotina</taxon>
        <taxon>Eurotiomycetes</taxon>
        <taxon>Eurotiomycetidae</taxon>
        <taxon>Eurotiales</taxon>
        <taxon>Aspergillaceae</taxon>
        <taxon>Aspergillus</taxon>
        <taxon>Aspergillus subgen. Circumdati</taxon>
    </lineage>
</organism>
<dbReference type="PANTHER" id="PTHR10903:SF135">
    <property type="entry name" value="TRANSLOCASE OF CHLOROPLAST 120, CHLOROPLASTIC-RELATED"/>
    <property type="match status" value="1"/>
</dbReference>
<dbReference type="AlphaFoldDB" id="A0A5N6EMN6"/>
<gene>
    <name evidence="17" type="ORF">BDV33DRAFT_206137</name>
</gene>
<sequence length="284" mass="32141">MSDFLYSMAQQELSTQIKYVAVMGMTGVGKTTFITTLTGDSLTVGHGLSSCTKNINVAETFINGQRVHLIDTPGFDDTDLSDTEILKTIATYLQGEEGANIQLTGLLYLHRISDVRMQGSALKNIRMFRSLIGENNMANVVLVTTRWDSVTRDEGVSRLRELLEKDKFWGGMIAAGARHEALLNVEVDCQRIVQKFGANRAGQVVSAELRKMEQQHAEEIAELKETLRVEKDSEIAHQLRAAYEEMMQKQERIAEEQKRLHQAEMRQLQHQIRNLKHTHHSSLM</sequence>
<dbReference type="GO" id="GO:0015031">
    <property type="term" value="P:protein transport"/>
    <property type="evidence" value="ECO:0007669"/>
    <property type="project" value="UniProtKB-KW"/>
</dbReference>
<proteinExistence type="predicted"/>
<dbReference type="PANTHER" id="PTHR10903">
    <property type="entry name" value="GTPASE, IMAP FAMILY MEMBER-RELATED"/>
    <property type="match status" value="1"/>
</dbReference>
<keyword evidence="5" id="KW-0934">Plastid</keyword>
<keyword evidence="13" id="KW-0472">Membrane</keyword>
<evidence type="ECO:0000256" key="4">
    <source>
        <dbReference type="ARBA" id="ARBA00022528"/>
    </source>
</evidence>
<keyword evidence="7" id="KW-0479">Metal-binding</keyword>
<evidence type="ECO:0000256" key="7">
    <source>
        <dbReference type="ARBA" id="ARBA00022723"/>
    </source>
</evidence>
<keyword evidence="8 17" id="KW-0378">Hydrolase</keyword>
<keyword evidence="10" id="KW-0460">Magnesium</keyword>
<dbReference type="InterPro" id="IPR045058">
    <property type="entry name" value="GIMA/IAN/Toc"/>
</dbReference>
<dbReference type="Pfam" id="PF01926">
    <property type="entry name" value="MMR_HSR1"/>
    <property type="match status" value="1"/>
</dbReference>
<dbReference type="InterPro" id="IPR027417">
    <property type="entry name" value="P-loop_NTPase"/>
</dbReference>
<keyword evidence="11" id="KW-0653">Protein transport</keyword>
<evidence type="ECO:0000256" key="1">
    <source>
        <dbReference type="ARBA" id="ARBA00001946"/>
    </source>
</evidence>
<evidence type="ECO:0000256" key="2">
    <source>
        <dbReference type="ARBA" id="ARBA00004167"/>
    </source>
</evidence>
<keyword evidence="9" id="KW-1002">Plastid outer membrane</keyword>
<comment type="cofactor">
    <cofactor evidence="1">
        <name>Mg(2+)</name>
        <dbReference type="ChEBI" id="CHEBI:18420"/>
    </cofactor>
</comment>
<evidence type="ECO:0000256" key="6">
    <source>
        <dbReference type="ARBA" id="ARBA00022692"/>
    </source>
</evidence>
<dbReference type="EMBL" id="ML733460">
    <property type="protein sequence ID" value="KAB8217630.1"/>
    <property type="molecule type" value="Genomic_DNA"/>
</dbReference>
<evidence type="ECO:0000256" key="12">
    <source>
        <dbReference type="ARBA" id="ARBA00022989"/>
    </source>
</evidence>
<keyword evidence="18" id="KW-1185">Reference proteome</keyword>
<evidence type="ECO:0000256" key="8">
    <source>
        <dbReference type="ARBA" id="ARBA00022801"/>
    </source>
</evidence>
<keyword evidence="6" id="KW-0812">Transmembrane</keyword>
<evidence type="ECO:0000256" key="10">
    <source>
        <dbReference type="ARBA" id="ARBA00022842"/>
    </source>
</evidence>
<dbReference type="InterPro" id="IPR006073">
    <property type="entry name" value="GTP-bd"/>
</dbReference>
<keyword evidence="15" id="KW-0175">Coiled coil</keyword>
<evidence type="ECO:0000256" key="3">
    <source>
        <dbReference type="ARBA" id="ARBA00022448"/>
    </source>
</evidence>
<keyword evidence="3" id="KW-0813">Transport</keyword>
<evidence type="ECO:0000256" key="15">
    <source>
        <dbReference type="SAM" id="Coils"/>
    </source>
</evidence>
<dbReference type="GO" id="GO:0005525">
    <property type="term" value="F:GTP binding"/>
    <property type="evidence" value="ECO:0007669"/>
    <property type="project" value="InterPro"/>
</dbReference>
<name>A0A5N6EMN6_9EURO</name>
<evidence type="ECO:0000256" key="9">
    <source>
        <dbReference type="ARBA" id="ARBA00022805"/>
    </source>
</evidence>
<evidence type="ECO:0000256" key="13">
    <source>
        <dbReference type="ARBA" id="ARBA00023136"/>
    </source>
</evidence>
<evidence type="ECO:0000256" key="5">
    <source>
        <dbReference type="ARBA" id="ARBA00022640"/>
    </source>
</evidence>
<comment type="subcellular location">
    <subcellularLocation>
        <location evidence="2">Membrane</location>
        <topology evidence="2">Single-pass membrane protein</topology>
    </subcellularLocation>
    <subcellularLocation>
        <location evidence="14">Plastid</location>
        <location evidence="14">Chloroplast outer membrane</location>
    </subcellularLocation>
</comment>
<feature type="domain" description="G" evidence="16">
    <location>
        <begin position="20"/>
        <end position="80"/>
    </location>
</feature>
<evidence type="ECO:0000313" key="18">
    <source>
        <dbReference type="Proteomes" id="UP000326799"/>
    </source>
</evidence>
<evidence type="ECO:0000313" key="17">
    <source>
        <dbReference type="EMBL" id="KAB8217630.1"/>
    </source>
</evidence>
<dbReference type="SUPFAM" id="SSF52540">
    <property type="entry name" value="P-loop containing nucleoside triphosphate hydrolases"/>
    <property type="match status" value="1"/>
</dbReference>
<dbReference type="GO" id="GO:0046872">
    <property type="term" value="F:metal ion binding"/>
    <property type="evidence" value="ECO:0007669"/>
    <property type="project" value="UniProtKB-KW"/>
</dbReference>